<keyword evidence="2" id="KW-1185">Reference proteome</keyword>
<comment type="caution">
    <text evidence="1">The sequence shown here is derived from an EMBL/GenBank/DDBJ whole genome shotgun (WGS) entry which is preliminary data.</text>
</comment>
<accession>A0ABD4T208</accession>
<dbReference type="EMBL" id="JTHE03000044">
    <property type="protein sequence ID" value="MCM1982612.1"/>
    <property type="molecule type" value="Genomic_DNA"/>
</dbReference>
<proteinExistence type="predicted"/>
<organism evidence="1 2">
    <name type="scientific">Lyngbya confervoides BDU141951</name>
    <dbReference type="NCBI Taxonomy" id="1574623"/>
    <lineage>
        <taxon>Bacteria</taxon>
        <taxon>Bacillati</taxon>
        <taxon>Cyanobacteriota</taxon>
        <taxon>Cyanophyceae</taxon>
        <taxon>Oscillatoriophycideae</taxon>
        <taxon>Oscillatoriales</taxon>
        <taxon>Microcoleaceae</taxon>
        <taxon>Lyngbya</taxon>
    </lineage>
</organism>
<dbReference type="Gene3D" id="3.40.50.1440">
    <property type="entry name" value="Tubulin/FtsZ, GTPase domain"/>
    <property type="match status" value="1"/>
</dbReference>
<gene>
    <name evidence="1" type="ORF">QQ91_0007215</name>
</gene>
<dbReference type="Proteomes" id="UP000031561">
    <property type="component" value="Unassembled WGS sequence"/>
</dbReference>
<dbReference type="RefSeq" id="WP_166274482.1">
    <property type="nucleotide sequence ID" value="NZ_JTHE03000044.1"/>
</dbReference>
<name>A0ABD4T208_9CYAN</name>
<dbReference type="AlphaFoldDB" id="A0ABD4T208"/>
<reference evidence="1 2" key="1">
    <citation type="journal article" date="2015" name="Genome Announc.">
        <title>Draft Genome Sequence of Filamentous Marine Cyanobacterium Lyngbya confervoides Strain BDU141951.</title>
        <authorList>
            <person name="Chandrababunaidu M.M."/>
            <person name="Sen D."/>
            <person name="Tripathy S."/>
        </authorList>
    </citation>
    <scope>NUCLEOTIDE SEQUENCE [LARGE SCALE GENOMIC DNA]</scope>
    <source>
        <strain evidence="1 2">BDU141951</strain>
    </source>
</reference>
<sequence>MSIYLIGIGGTGSKCIESLVYLASLGIFGPSPLRVMYVDPDETNGNLERSRNALNLYQKCYSIMGGVKADCAWMQTPIESFDIWSPFGDHTAKKELKDCFHYSTLKSSHPALGNLFDVLYTKEEREANLDVGFRGRPAIGSAVMSRVDLDRLDQAPWGQFIESIKADAGGGSRITKVLFCGSIFGGTGASGLPTLARLLANKLEKLNVRDRVQIGAVLTLPYFGFSPPAGQDPNEVYAKSEQFLLNSEAALRYYGIQAKGTFDVTYLLGNQTLSRVDFSVGKNSQRNEAHFVELFAALAARHFLQYPGEPSNAVIVASRAQPGRLNWMDLPECNVVKPEFVNAARFAYAWLADISLELAQARQVGMDKARRGAPWLERYFNPNPKREGQLPNLDQVDQQAAIAIFDDWCSAFLRWIYAVHQCESEAVHLFNTSILGSVNGELPEALSLKADNLPNLVYGDDRDRTRQAQDTMIQLKRNLMAIAPQPPNTGVTGLAKALYLVCRL</sequence>
<protein>
    <submittedName>
        <fullName evidence="1">Uncharacterized protein</fullName>
    </submittedName>
</protein>
<dbReference type="InterPro" id="IPR036525">
    <property type="entry name" value="Tubulin/FtsZ_GTPase_sf"/>
</dbReference>
<evidence type="ECO:0000313" key="1">
    <source>
        <dbReference type="EMBL" id="MCM1982612.1"/>
    </source>
</evidence>
<evidence type="ECO:0000313" key="2">
    <source>
        <dbReference type="Proteomes" id="UP000031561"/>
    </source>
</evidence>